<sequence length="185" mass="20980">MERVSPRNFQREEFLSKTPAERSKWGSEDKGACSCCSCPNGCLEKYRISAWAAGSMLRDVLQREAGTALSCSQVFEESIQPWLRERNNNHRMEEPPLIQMIIGSWPSGASDRESFPTPTWRCCGLNLGPCGSKTDALLFYFWSTSGSPCLVIGLQLLLTVGHADWGQWQHTWRRTHSSTLFLFKE</sequence>
<name>A0AA35KTI8_9SAUR</name>
<reference evidence="1" key="1">
    <citation type="submission" date="2022-12" db="EMBL/GenBank/DDBJ databases">
        <authorList>
            <person name="Alioto T."/>
            <person name="Alioto T."/>
            <person name="Gomez Garrido J."/>
        </authorList>
    </citation>
    <scope>NUCLEOTIDE SEQUENCE</scope>
</reference>
<dbReference type="AlphaFoldDB" id="A0AA35KTI8"/>
<evidence type="ECO:0000313" key="1">
    <source>
        <dbReference type="EMBL" id="CAI5783394.1"/>
    </source>
</evidence>
<proteinExistence type="predicted"/>
<protein>
    <submittedName>
        <fullName evidence="1">Uncharacterized protein</fullName>
    </submittedName>
</protein>
<keyword evidence="2" id="KW-1185">Reference proteome</keyword>
<accession>A0AA35KTI8</accession>
<gene>
    <name evidence="1" type="ORF">PODLI_1B030684</name>
</gene>
<evidence type="ECO:0000313" key="2">
    <source>
        <dbReference type="Proteomes" id="UP001178461"/>
    </source>
</evidence>
<dbReference type="Proteomes" id="UP001178461">
    <property type="component" value="Chromosome 8"/>
</dbReference>
<dbReference type="EMBL" id="OX395133">
    <property type="protein sequence ID" value="CAI5783394.1"/>
    <property type="molecule type" value="Genomic_DNA"/>
</dbReference>
<organism evidence="1 2">
    <name type="scientific">Podarcis lilfordi</name>
    <name type="common">Lilford's wall lizard</name>
    <dbReference type="NCBI Taxonomy" id="74358"/>
    <lineage>
        <taxon>Eukaryota</taxon>
        <taxon>Metazoa</taxon>
        <taxon>Chordata</taxon>
        <taxon>Craniata</taxon>
        <taxon>Vertebrata</taxon>
        <taxon>Euteleostomi</taxon>
        <taxon>Lepidosauria</taxon>
        <taxon>Squamata</taxon>
        <taxon>Bifurcata</taxon>
        <taxon>Unidentata</taxon>
        <taxon>Episquamata</taxon>
        <taxon>Laterata</taxon>
        <taxon>Lacertibaenia</taxon>
        <taxon>Lacertidae</taxon>
        <taxon>Podarcis</taxon>
    </lineage>
</organism>